<dbReference type="Proteomes" id="UP000652074">
    <property type="component" value="Unassembled WGS sequence"/>
</dbReference>
<protein>
    <submittedName>
        <fullName evidence="2">Uncharacterized protein</fullName>
    </submittedName>
</protein>
<organism evidence="2 3">
    <name type="scientific">Aromatoleum petrolei</name>
    <dbReference type="NCBI Taxonomy" id="76116"/>
    <lineage>
        <taxon>Bacteria</taxon>
        <taxon>Pseudomonadati</taxon>
        <taxon>Pseudomonadota</taxon>
        <taxon>Betaproteobacteria</taxon>
        <taxon>Rhodocyclales</taxon>
        <taxon>Rhodocyclaceae</taxon>
        <taxon>Aromatoleum</taxon>
    </lineage>
</organism>
<evidence type="ECO:0000313" key="2">
    <source>
        <dbReference type="EMBL" id="NMF87119.1"/>
    </source>
</evidence>
<comment type="caution">
    <text evidence="2">The sequence shown here is derived from an EMBL/GenBank/DDBJ whole genome shotgun (WGS) entry which is preliminary data.</text>
</comment>
<accession>A0ABX1MLW9</accession>
<gene>
    <name evidence="2" type="ORF">GPA26_01355</name>
</gene>
<dbReference type="EMBL" id="WTVR01000002">
    <property type="protein sequence ID" value="NMF87119.1"/>
    <property type="molecule type" value="Genomic_DNA"/>
</dbReference>
<keyword evidence="3" id="KW-1185">Reference proteome</keyword>
<sequence length="182" mass="20297">MDIRPETQIQSVIKAMIDVVLPAVDAENKMAQEQARLIVGTLQLVAKRLPLAFLYDCDELDRYVKHAEDLITETEDHIDGTLRTELTSLAALGRNLLDRAGTAPTEIEAAIFELRTAIGLLIQDANRSAPAGVKEAVRKSVLEMSKLELERELALVADMGFETDPAKRPEPIEQQLRQRRGR</sequence>
<dbReference type="RefSeq" id="WP_169204571.1">
    <property type="nucleotide sequence ID" value="NZ_CP059560.1"/>
</dbReference>
<proteinExistence type="predicted"/>
<name>A0ABX1MLW9_9RHOO</name>
<evidence type="ECO:0000313" key="3">
    <source>
        <dbReference type="Proteomes" id="UP000652074"/>
    </source>
</evidence>
<feature type="region of interest" description="Disordered" evidence="1">
    <location>
        <begin position="162"/>
        <end position="182"/>
    </location>
</feature>
<evidence type="ECO:0000256" key="1">
    <source>
        <dbReference type="SAM" id="MobiDB-lite"/>
    </source>
</evidence>
<reference evidence="2 3" key="1">
    <citation type="submission" date="2019-12" db="EMBL/GenBank/DDBJ databases">
        <title>Comparative genomics gives insights into the taxonomy of the Azoarcus-Aromatoleum group and reveals separate origins of nif in the plant-associated Azoarcus and non-plant-associated Aromatoleum sub-groups.</title>
        <authorList>
            <person name="Lafos M."/>
            <person name="Maluk M."/>
            <person name="Batista M."/>
            <person name="Junghare M."/>
            <person name="Carmona M."/>
            <person name="Faoro H."/>
            <person name="Cruz L.M."/>
            <person name="Battistoni F."/>
            <person name="De Souza E."/>
            <person name="Pedrosa F."/>
            <person name="Chen W.-M."/>
            <person name="Poole P.S."/>
            <person name="Dixon R.A."/>
            <person name="James E.K."/>
        </authorList>
    </citation>
    <scope>NUCLEOTIDE SEQUENCE [LARGE SCALE GENOMIC DNA]</scope>
    <source>
        <strain evidence="2 3">ToN1</strain>
    </source>
</reference>